<name>A0AAN9QSX9_CANGL</name>
<feature type="domain" description="Late embryogenesis abundant protein LEA-2 subgroup" evidence="6">
    <location>
        <begin position="109"/>
        <end position="210"/>
    </location>
</feature>
<gene>
    <name evidence="7" type="ORF">VNO77_06464</name>
</gene>
<dbReference type="GO" id="GO:0005886">
    <property type="term" value="C:plasma membrane"/>
    <property type="evidence" value="ECO:0007669"/>
    <property type="project" value="TreeGrafter"/>
</dbReference>
<evidence type="ECO:0000313" key="7">
    <source>
        <dbReference type="EMBL" id="KAK7349250.1"/>
    </source>
</evidence>
<protein>
    <recommendedName>
        <fullName evidence="6">Late embryogenesis abundant protein LEA-2 subgroup domain-containing protein</fullName>
    </recommendedName>
</protein>
<keyword evidence="3 5" id="KW-1133">Transmembrane helix</keyword>
<dbReference type="Gene3D" id="2.60.40.1820">
    <property type="match status" value="1"/>
</dbReference>
<sequence>MTDRVHPSANGGKTATFPATKSQLYGATRPSYCPQPYHQRRSSSRGWCCSLCLCLILILLFLLLLIGGAGTVAYFLYHPQRPSFSVTSLKLSYLKLTSSSTLNSKFELKLSATNPNNKIVFSYDPTSVSILSNEDIDIAHGTIPSFRHSQRNITILKVSIASSEESVESDAAMRLKGIMKSNSGLALKVKLETKVQANMGVLHTPSVPVTAFCDGVAVTLPDGDKPATASIANTECNVDVRFKIWKWTVG</sequence>
<comment type="caution">
    <text evidence="7">The sequence shown here is derived from an EMBL/GenBank/DDBJ whole genome shotgun (WGS) entry which is preliminary data.</text>
</comment>
<evidence type="ECO:0000259" key="6">
    <source>
        <dbReference type="Pfam" id="PF03168"/>
    </source>
</evidence>
<evidence type="ECO:0000256" key="1">
    <source>
        <dbReference type="ARBA" id="ARBA00004167"/>
    </source>
</evidence>
<dbReference type="AlphaFoldDB" id="A0AAN9QSX9"/>
<keyword evidence="2 5" id="KW-0812">Transmembrane</keyword>
<keyword evidence="4 5" id="KW-0472">Membrane</keyword>
<comment type="subcellular location">
    <subcellularLocation>
        <location evidence="1">Membrane</location>
        <topology evidence="1">Single-pass membrane protein</topology>
    </subcellularLocation>
</comment>
<evidence type="ECO:0000256" key="5">
    <source>
        <dbReference type="SAM" id="Phobius"/>
    </source>
</evidence>
<evidence type="ECO:0000256" key="4">
    <source>
        <dbReference type="ARBA" id="ARBA00023136"/>
    </source>
</evidence>
<dbReference type="EMBL" id="JAYMYQ010000002">
    <property type="protein sequence ID" value="KAK7349250.1"/>
    <property type="molecule type" value="Genomic_DNA"/>
</dbReference>
<keyword evidence="8" id="KW-1185">Reference proteome</keyword>
<evidence type="ECO:0000256" key="3">
    <source>
        <dbReference type="ARBA" id="ARBA00022989"/>
    </source>
</evidence>
<reference evidence="7 8" key="1">
    <citation type="submission" date="2024-01" db="EMBL/GenBank/DDBJ databases">
        <title>The genomes of 5 underutilized Papilionoideae crops provide insights into root nodulation and disease resistanc.</title>
        <authorList>
            <person name="Jiang F."/>
        </authorList>
    </citation>
    <scope>NUCLEOTIDE SEQUENCE [LARGE SCALE GENOMIC DNA]</scope>
    <source>
        <strain evidence="7">LVBAO_FW01</strain>
        <tissue evidence="7">Leaves</tissue>
    </source>
</reference>
<accession>A0AAN9QSX9</accession>
<dbReference type="Proteomes" id="UP001367508">
    <property type="component" value="Unassembled WGS sequence"/>
</dbReference>
<dbReference type="GO" id="GO:0098542">
    <property type="term" value="P:defense response to other organism"/>
    <property type="evidence" value="ECO:0007669"/>
    <property type="project" value="InterPro"/>
</dbReference>
<dbReference type="InterPro" id="IPR044839">
    <property type="entry name" value="NDR1-like"/>
</dbReference>
<evidence type="ECO:0000256" key="2">
    <source>
        <dbReference type="ARBA" id="ARBA00022692"/>
    </source>
</evidence>
<feature type="transmembrane region" description="Helical" evidence="5">
    <location>
        <begin position="47"/>
        <end position="77"/>
    </location>
</feature>
<dbReference type="InterPro" id="IPR004864">
    <property type="entry name" value="LEA_2"/>
</dbReference>
<dbReference type="PANTHER" id="PTHR31234:SF36">
    <property type="entry name" value="CHAPERONIN CPN60-LIKE PROTEIN"/>
    <property type="match status" value="1"/>
</dbReference>
<dbReference type="PANTHER" id="PTHR31234">
    <property type="entry name" value="LATE EMBRYOGENESIS ABUNDANT (LEA) HYDROXYPROLINE-RICH GLYCOPROTEIN FAMILY"/>
    <property type="match status" value="1"/>
</dbReference>
<proteinExistence type="predicted"/>
<organism evidence="7 8">
    <name type="scientific">Canavalia gladiata</name>
    <name type="common">Sword bean</name>
    <name type="synonym">Dolichos gladiatus</name>
    <dbReference type="NCBI Taxonomy" id="3824"/>
    <lineage>
        <taxon>Eukaryota</taxon>
        <taxon>Viridiplantae</taxon>
        <taxon>Streptophyta</taxon>
        <taxon>Embryophyta</taxon>
        <taxon>Tracheophyta</taxon>
        <taxon>Spermatophyta</taxon>
        <taxon>Magnoliopsida</taxon>
        <taxon>eudicotyledons</taxon>
        <taxon>Gunneridae</taxon>
        <taxon>Pentapetalae</taxon>
        <taxon>rosids</taxon>
        <taxon>fabids</taxon>
        <taxon>Fabales</taxon>
        <taxon>Fabaceae</taxon>
        <taxon>Papilionoideae</taxon>
        <taxon>50 kb inversion clade</taxon>
        <taxon>NPAAA clade</taxon>
        <taxon>indigoferoid/millettioid clade</taxon>
        <taxon>Phaseoleae</taxon>
        <taxon>Canavalia</taxon>
    </lineage>
</organism>
<evidence type="ECO:0000313" key="8">
    <source>
        <dbReference type="Proteomes" id="UP001367508"/>
    </source>
</evidence>
<dbReference type="Pfam" id="PF03168">
    <property type="entry name" value="LEA_2"/>
    <property type="match status" value="1"/>
</dbReference>